<evidence type="ECO:0000313" key="1">
    <source>
        <dbReference type="EMBL" id="CAI8608106.1"/>
    </source>
</evidence>
<dbReference type="EMBL" id="OX451739">
    <property type="protein sequence ID" value="CAI8608106.1"/>
    <property type="molecule type" value="Genomic_DNA"/>
</dbReference>
<organism evidence="1 2">
    <name type="scientific">Vicia faba</name>
    <name type="common">Broad bean</name>
    <name type="synonym">Faba vulgaris</name>
    <dbReference type="NCBI Taxonomy" id="3906"/>
    <lineage>
        <taxon>Eukaryota</taxon>
        <taxon>Viridiplantae</taxon>
        <taxon>Streptophyta</taxon>
        <taxon>Embryophyta</taxon>
        <taxon>Tracheophyta</taxon>
        <taxon>Spermatophyta</taxon>
        <taxon>Magnoliopsida</taxon>
        <taxon>eudicotyledons</taxon>
        <taxon>Gunneridae</taxon>
        <taxon>Pentapetalae</taxon>
        <taxon>rosids</taxon>
        <taxon>fabids</taxon>
        <taxon>Fabales</taxon>
        <taxon>Fabaceae</taxon>
        <taxon>Papilionoideae</taxon>
        <taxon>50 kb inversion clade</taxon>
        <taxon>NPAAA clade</taxon>
        <taxon>Hologalegina</taxon>
        <taxon>IRL clade</taxon>
        <taxon>Fabeae</taxon>
        <taxon>Vicia</taxon>
    </lineage>
</organism>
<keyword evidence="2" id="KW-1185">Reference proteome</keyword>
<name>A0AAV1ADS6_VICFA</name>
<evidence type="ECO:0000313" key="2">
    <source>
        <dbReference type="Proteomes" id="UP001157006"/>
    </source>
</evidence>
<accession>A0AAV1ADS6</accession>
<protein>
    <submittedName>
        <fullName evidence="1">Uncharacterized protein</fullName>
    </submittedName>
</protein>
<dbReference type="AlphaFoldDB" id="A0AAV1ADS6"/>
<sequence length="156" mass="17808">MGNLNIKTSDRINNNPITNLVYFSSLKIHSHVSFEKIATHNHGFLQHHLDFLSRSSSSSSPSLFRKYGNVLVLKRFQVRVALTATYVWSVCNIRWSLFVAISTAGPAFTNGLTKHKRSRRKSCNVQYANQKFQNHHLFRSTVAAKPHRLPKAMLSK</sequence>
<gene>
    <name evidence="1" type="ORF">VFH_IV068520</name>
</gene>
<dbReference type="Proteomes" id="UP001157006">
    <property type="component" value="Chromosome 4"/>
</dbReference>
<reference evidence="1 2" key="1">
    <citation type="submission" date="2023-01" db="EMBL/GenBank/DDBJ databases">
        <authorList>
            <person name="Kreplak J."/>
        </authorList>
    </citation>
    <scope>NUCLEOTIDE SEQUENCE [LARGE SCALE GENOMIC DNA]</scope>
</reference>
<proteinExistence type="predicted"/>